<keyword evidence="3" id="KW-1185">Reference proteome</keyword>
<sequence>MELSQLRFKVFHKPESAMGHVDDLSRLHSATICALTMADLLNDPNDDHSSPLVGEDGSAARNIPLTDDVGGPTKQIAVSPIDVFGLDQARFNVKPLG</sequence>
<feature type="region of interest" description="Disordered" evidence="1">
    <location>
        <begin position="44"/>
        <end position="71"/>
    </location>
</feature>
<evidence type="ECO:0000256" key="1">
    <source>
        <dbReference type="SAM" id="MobiDB-lite"/>
    </source>
</evidence>
<organism evidence="2 3">
    <name type="scientific">Phytophthora megakarya</name>
    <dbReference type="NCBI Taxonomy" id="4795"/>
    <lineage>
        <taxon>Eukaryota</taxon>
        <taxon>Sar</taxon>
        <taxon>Stramenopiles</taxon>
        <taxon>Oomycota</taxon>
        <taxon>Peronosporomycetes</taxon>
        <taxon>Peronosporales</taxon>
        <taxon>Peronosporaceae</taxon>
        <taxon>Phytophthora</taxon>
    </lineage>
</organism>
<evidence type="ECO:0000313" key="3">
    <source>
        <dbReference type="Proteomes" id="UP000198211"/>
    </source>
</evidence>
<gene>
    <name evidence="2" type="ORF">PHMEG_00019466</name>
</gene>
<proteinExistence type="predicted"/>
<dbReference type="EMBL" id="NBNE01003300">
    <property type="protein sequence ID" value="OWZ08049.1"/>
    <property type="molecule type" value="Genomic_DNA"/>
</dbReference>
<evidence type="ECO:0000313" key="2">
    <source>
        <dbReference type="EMBL" id="OWZ08049.1"/>
    </source>
</evidence>
<name>A0A225VSR1_9STRA</name>
<protein>
    <submittedName>
        <fullName evidence="2">Uncharacterized protein</fullName>
    </submittedName>
</protein>
<reference evidence="3" key="1">
    <citation type="submission" date="2017-03" db="EMBL/GenBank/DDBJ databases">
        <title>Phytopthora megakarya and P. palmivora, two closely related causual agents of cacao black pod achieved similar genome size and gene model numbers by different mechanisms.</title>
        <authorList>
            <person name="Ali S."/>
            <person name="Shao J."/>
            <person name="Larry D.J."/>
            <person name="Kronmiller B."/>
            <person name="Shen D."/>
            <person name="Strem M.D."/>
            <person name="Melnick R.L."/>
            <person name="Guiltinan M.J."/>
            <person name="Tyler B.M."/>
            <person name="Meinhardt L.W."/>
            <person name="Bailey B.A."/>
        </authorList>
    </citation>
    <scope>NUCLEOTIDE SEQUENCE [LARGE SCALE GENOMIC DNA]</scope>
    <source>
        <strain evidence="3">zdho120</strain>
    </source>
</reference>
<dbReference type="OrthoDB" id="116078at2759"/>
<accession>A0A225VSR1</accession>
<comment type="caution">
    <text evidence="2">The sequence shown here is derived from an EMBL/GenBank/DDBJ whole genome shotgun (WGS) entry which is preliminary data.</text>
</comment>
<dbReference type="AlphaFoldDB" id="A0A225VSR1"/>
<dbReference type="Proteomes" id="UP000198211">
    <property type="component" value="Unassembled WGS sequence"/>
</dbReference>